<name>A0AC35TM82_9BILA</name>
<evidence type="ECO:0000313" key="1">
    <source>
        <dbReference type="Proteomes" id="UP000095286"/>
    </source>
</evidence>
<reference evidence="2" key="1">
    <citation type="submission" date="2016-11" db="UniProtKB">
        <authorList>
            <consortium name="WormBaseParasite"/>
        </authorList>
    </citation>
    <scope>IDENTIFICATION</scope>
    <source>
        <strain evidence="2">KR3021</strain>
    </source>
</reference>
<evidence type="ECO:0000313" key="2">
    <source>
        <dbReference type="WBParaSite" id="RSKR_0000207800.1"/>
    </source>
</evidence>
<organism evidence="1 2">
    <name type="scientific">Rhabditophanes sp. KR3021</name>
    <dbReference type="NCBI Taxonomy" id="114890"/>
    <lineage>
        <taxon>Eukaryota</taxon>
        <taxon>Metazoa</taxon>
        <taxon>Ecdysozoa</taxon>
        <taxon>Nematoda</taxon>
        <taxon>Chromadorea</taxon>
        <taxon>Rhabditida</taxon>
        <taxon>Tylenchina</taxon>
        <taxon>Panagrolaimomorpha</taxon>
        <taxon>Strongyloidoidea</taxon>
        <taxon>Alloionematidae</taxon>
        <taxon>Rhabditophanes</taxon>
    </lineage>
</organism>
<dbReference type="WBParaSite" id="RSKR_0000207800.1">
    <property type="protein sequence ID" value="RSKR_0000207800.1"/>
    <property type="gene ID" value="RSKR_0000207800"/>
</dbReference>
<protein>
    <submittedName>
        <fullName evidence="2">HABP4_PAI-RBP1 domain-containing protein</fullName>
    </submittedName>
</protein>
<sequence>MDSDLQSLFKRKDKKKGKKNVVSLDVFQAELEKSAKQMEEQYLENDGNAEETNQVTSYAESEPDFIPAGLTIKNFDEEVVKEVIEANQKEEKVPVTTKTWGSEPVVAAPIIQVVHKVASVYKPPSRQTQKHARLDLASDAAFPTIASAQEIEKIHEEEKEEHANSWNKVGETGPKEKSKTYNLDFGQLQKPANKNLADLYNGTNSYGAPYGSGNRREGGGDRYQQRGDFEHGSRDGGNRFEKPEPKTAACDSIENWRSEKKTAPAETVSTHSNDYVRRDEGGYGSRRDEGSFRGRRDDNFGGRRDDNFGGRRDDNFGGRREDNFGGRREDNFGGRREDNFGGRREEQDNTPDNWRASSKMGPAATVAVAKTTPQPIASTEPNQVKSNLYVPPNRR</sequence>
<dbReference type="Proteomes" id="UP000095286">
    <property type="component" value="Unplaced"/>
</dbReference>
<proteinExistence type="predicted"/>
<accession>A0AC35TM82</accession>